<keyword evidence="1" id="KW-0472">Membrane</keyword>
<evidence type="ECO:0000256" key="1">
    <source>
        <dbReference type="SAM" id="Phobius"/>
    </source>
</evidence>
<keyword evidence="3" id="KW-1185">Reference proteome</keyword>
<reference evidence="2 3" key="1">
    <citation type="submission" date="2023-07" db="EMBL/GenBank/DDBJ databases">
        <title>Genomic Encyclopedia of Type Strains, Phase IV (KMG-IV): sequencing the most valuable type-strain genomes for metagenomic binning, comparative biology and taxonomic classification.</title>
        <authorList>
            <person name="Goeker M."/>
        </authorList>
    </citation>
    <scope>NUCLEOTIDE SEQUENCE [LARGE SCALE GENOMIC DNA]</scope>
    <source>
        <strain evidence="2 3">DSM 27594</strain>
    </source>
</reference>
<feature type="transmembrane region" description="Helical" evidence="1">
    <location>
        <begin position="26"/>
        <end position="45"/>
    </location>
</feature>
<dbReference type="RefSeq" id="WP_307413561.1">
    <property type="nucleotide sequence ID" value="NZ_JAUSTW010000013.1"/>
</dbReference>
<evidence type="ECO:0000313" key="3">
    <source>
        <dbReference type="Proteomes" id="UP001224122"/>
    </source>
</evidence>
<name>A0ABT9Y217_9BACI</name>
<dbReference type="Proteomes" id="UP001224122">
    <property type="component" value="Unassembled WGS sequence"/>
</dbReference>
<gene>
    <name evidence="2" type="ORF">J2S10_005068</name>
</gene>
<evidence type="ECO:0000313" key="2">
    <source>
        <dbReference type="EMBL" id="MDQ0201857.1"/>
    </source>
</evidence>
<organism evidence="2 3">
    <name type="scientific">Neobacillus ginsengisoli</name>
    <dbReference type="NCBI Taxonomy" id="904295"/>
    <lineage>
        <taxon>Bacteria</taxon>
        <taxon>Bacillati</taxon>
        <taxon>Bacillota</taxon>
        <taxon>Bacilli</taxon>
        <taxon>Bacillales</taxon>
        <taxon>Bacillaceae</taxon>
        <taxon>Neobacillus</taxon>
    </lineage>
</organism>
<sequence length="64" mass="7528">MIKSMEVVKVIKLMELEWRKLKQKTVISEIIIYCGIIMFLPMFFIKMVNVGFGQSYSTIIQLIL</sequence>
<keyword evidence="1" id="KW-1133">Transmembrane helix</keyword>
<dbReference type="EMBL" id="JAUSTW010000013">
    <property type="protein sequence ID" value="MDQ0201857.1"/>
    <property type="molecule type" value="Genomic_DNA"/>
</dbReference>
<comment type="caution">
    <text evidence="2">The sequence shown here is derived from an EMBL/GenBank/DDBJ whole genome shotgun (WGS) entry which is preliminary data.</text>
</comment>
<evidence type="ECO:0008006" key="4">
    <source>
        <dbReference type="Google" id="ProtNLM"/>
    </source>
</evidence>
<proteinExistence type="predicted"/>
<accession>A0ABT9Y217</accession>
<protein>
    <recommendedName>
        <fullName evidence="4">ABC transporter permease</fullName>
    </recommendedName>
</protein>
<keyword evidence="1" id="KW-0812">Transmembrane</keyword>